<gene>
    <name evidence="8" type="ORF">CAPTEDRAFT_212547</name>
</gene>
<evidence type="ECO:0000256" key="1">
    <source>
        <dbReference type="ARBA" id="ARBA00004370"/>
    </source>
</evidence>
<dbReference type="PANTHER" id="PTHR46641">
    <property type="entry name" value="FMRFAMIDE RECEPTOR-RELATED"/>
    <property type="match status" value="1"/>
</dbReference>
<dbReference type="OMA" id="MFPIGMI"/>
<accession>R7TDP7</accession>
<evidence type="ECO:0000259" key="7">
    <source>
        <dbReference type="PROSITE" id="PS50262"/>
    </source>
</evidence>
<dbReference type="GO" id="GO:0016020">
    <property type="term" value="C:membrane"/>
    <property type="evidence" value="ECO:0007669"/>
    <property type="project" value="UniProtKB-SubCell"/>
</dbReference>
<reference evidence="10" key="1">
    <citation type="submission" date="2012-12" db="EMBL/GenBank/DDBJ databases">
        <authorList>
            <person name="Hellsten U."/>
            <person name="Grimwood J."/>
            <person name="Chapman J.A."/>
            <person name="Shapiro H."/>
            <person name="Aerts A."/>
            <person name="Otillar R.P."/>
            <person name="Terry A.Y."/>
            <person name="Boore J.L."/>
            <person name="Simakov O."/>
            <person name="Marletaz F."/>
            <person name="Cho S.-J."/>
            <person name="Edsinger-Gonzales E."/>
            <person name="Havlak P."/>
            <person name="Kuo D.-H."/>
            <person name="Larsson T."/>
            <person name="Lv J."/>
            <person name="Arendt D."/>
            <person name="Savage R."/>
            <person name="Osoegawa K."/>
            <person name="de Jong P."/>
            <person name="Lindberg D.R."/>
            <person name="Seaver E.C."/>
            <person name="Weisblat D.A."/>
            <person name="Putnam N.H."/>
            <person name="Grigoriev I.V."/>
            <person name="Rokhsar D.S."/>
        </authorList>
    </citation>
    <scope>NUCLEOTIDE SEQUENCE</scope>
    <source>
        <strain evidence="10">I ESC-2004</strain>
    </source>
</reference>
<feature type="transmembrane region" description="Helical" evidence="6">
    <location>
        <begin position="274"/>
        <end position="301"/>
    </location>
</feature>
<feature type="region of interest" description="Disordered" evidence="5">
    <location>
        <begin position="401"/>
        <end position="430"/>
    </location>
</feature>
<protein>
    <recommendedName>
        <fullName evidence="7">G-protein coupled receptors family 1 profile domain-containing protein</fullName>
    </recommendedName>
</protein>
<feature type="transmembrane region" description="Helical" evidence="6">
    <location>
        <begin position="39"/>
        <end position="63"/>
    </location>
</feature>
<proteinExistence type="predicted"/>
<dbReference type="STRING" id="283909.R7TDP7"/>
<keyword evidence="2 6" id="KW-0812">Transmembrane</keyword>
<feature type="transmembrane region" description="Helical" evidence="6">
    <location>
        <begin position="321"/>
        <end position="340"/>
    </location>
</feature>
<dbReference type="SUPFAM" id="SSF81321">
    <property type="entry name" value="Family A G protein-coupled receptor-like"/>
    <property type="match status" value="1"/>
</dbReference>
<dbReference type="InterPro" id="IPR052954">
    <property type="entry name" value="GPCR-Ligand_Int"/>
</dbReference>
<feature type="domain" description="G-protein coupled receptors family 1 profile" evidence="7">
    <location>
        <begin position="56"/>
        <end position="337"/>
    </location>
</feature>
<evidence type="ECO:0000256" key="5">
    <source>
        <dbReference type="SAM" id="MobiDB-lite"/>
    </source>
</evidence>
<evidence type="ECO:0000256" key="3">
    <source>
        <dbReference type="ARBA" id="ARBA00022989"/>
    </source>
</evidence>
<dbReference type="InterPro" id="IPR000276">
    <property type="entry name" value="GPCR_Rhodpsn"/>
</dbReference>
<dbReference type="HOGENOM" id="CLU_009579_24_7_1"/>
<name>R7TDP7_CAPTE</name>
<dbReference type="InterPro" id="IPR017452">
    <property type="entry name" value="GPCR_Rhodpsn_7TM"/>
</dbReference>
<dbReference type="CDD" id="cd14978">
    <property type="entry name" value="7tmA_FMRFamide_R-like"/>
    <property type="match status" value="1"/>
</dbReference>
<dbReference type="PRINTS" id="PR00237">
    <property type="entry name" value="GPCRRHODOPSN"/>
</dbReference>
<feature type="transmembrane region" description="Helical" evidence="6">
    <location>
        <begin position="75"/>
        <end position="96"/>
    </location>
</feature>
<comment type="subcellular location">
    <subcellularLocation>
        <location evidence="1">Membrane</location>
    </subcellularLocation>
</comment>
<evidence type="ECO:0000256" key="4">
    <source>
        <dbReference type="ARBA" id="ARBA00023136"/>
    </source>
</evidence>
<evidence type="ECO:0000256" key="2">
    <source>
        <dbReference type="ARBA" id="ARBA00022692"/>
    </source>
</evidence>
<dbReference type="EMBL" id="AMQN01013686">
    <property type="status" value="NOT_ANNOTATED_CDS"/>
    <property type="molecule type" value="Genomic_DNA"/>
</dbReference>
<organism evidence="8">
    <name type="scientific">Capitella teleta</name>
    <name type="common">Polychaete worm</name>
    <dbReference type="NCBI Taxonomy" id="283909"/>
    <lineage>
        <taxon>Eukaryota</taxon>
        <taxon>Metazoa</taxon>
        <taxon>Spiralia</taxon>
        <taxon>Lophotrochozoa</taxon>
        <taxon>Annelida</taxon>
        <taxon>Polychaeta</taxon>
        <taxon>Sedentaria</taxon>
        <taxon>Scolecida</taxon>
        <taxon>Capitellidae</taxon>
        <taxon>Capitella</taxon>
    </lineage>
</organism>
<feature type="transmembrane region" description="Helical" evidence="6">
    <location>
        <begin position="158"/>
        <end position="178"/>
    </location>
</feature>
<dbReference type="OrthoDB" id="10011262at2759"/>
<dbReference type="PROSITE" id="PS50262">
    <property type="entry name" value="G_PROTEIN_RECEP_F1_2"/>
    <property type="match status" value="1"/>
</dbReference>
<dbReference type="PANTHER" id="PTHR46641:SF25">
    <property type="entry name" value="CNMAMIDE RECEPTOR-RELATED"/>
    <property type="match status" value="1"/>
</dbReference>
<feature type="transmembrane region" description="Helical" evidence="6">
    <location>
        <begin position="207"/>
        <end position="234"/>
    </location>
</feature>
<evidence type="ECO:0000313" key="10">
    <source>
        <dbReference type="Proteomes" id="UP000014760"/>
    </source>
</evidence>
<dbReference type="SMART" id="SM01381">
    <property type="entry name" value="7TM_GPCR_Srsx"/>
    <property type="match status" value="1"/>
</dbReference>
<dbReference type="Proteomes" id="UP000014760">
    <property type="component" value="Unassembled WGS sequence"/>
</dbReference>
<feature type="transmembrane region" description="Helical" evidence="6">
    <location>
        <begin position="116"/>
        <end position="137"/>
    </location>
</feature>
<dbReference type="Gene3D" id="1.20.1070.10">
    <property type="entry name" value="Rhodopsin 7-helix transmembrane proteins"/>
    <property type="match status" value="1"/>
</dbReference>
<reference evidence="8 10" key="2">
    <citation type="journal article" date="2013" name="Nature">
        <title>Insights into bilaterian evolution from three spiralian genomes.</title>
        <authorList>
            <person name="Simakov O."/>
            <person name="Marletaz F."/>
            <person name="Cho S.J."/>
            <person name="Edsinger-Gonzales E."/>
            <person name="Havlak P."/>
            <person name="Hellsten U."/>
            <person name="Kuo D.H."/>
            <person name="Larsson T."/>
            <person name="Lv J."/>
            <person name="Arendt D."/>
            <person name="Savage R."/>
            <person name="Osoegawa K."/>
            <person name="de Jong P."/>
            <person name="Grimwood J."/>
            <person name="Chapman J.A."/>
            <person name="Shapiro H."/>
            <person name="Aerts A."/>
            <person name="Otillar R.P."/>
            <person name="Terry A.Y."/>
            <person name="Boore J.L."/>
            <person name="Grigoriev I.V."/>
            <person name="Lindberg D.R."/>
            <person name="Seaver E.C."/>
            <person name="Weisblat D.A."/>
            <person name="Putnam N.H."/>
            <person name="Rokhsar D.S."/>
        </authorList>
    </citation>
    <scope>NUCLEOTIDE SEQUENCE</scope>
    <source>
        <strain evidence="8 10">I ESC-2004</strain>
    </source>
</reference>
<keyword evidence="4 6" id="KW-0472">Membrane</keyword>
<dbReference type="AlphaFoldDB" id="R7TDP7"/>
<dbReference type="EnsemblMetazoa" id="CapteT212547">
    <property type="protein sequence ID" value="CapteP212547"/>
    <property type="gene ID" value="CapteG212547"/>
</dbReference>
<dbReference type="GO" id="GO:0004930">
    <property type="term" value="F:G protein-coupled receptor activity"/>
    <property type="evidence" value="ECO:0007669"/>
    <property type="project" value="InterPro"/>
</dbReference>
<keyword evidence="10" id="KW-1185">Reference proteome</keyword>
<dbReference type="EMBL" id="KB310396">
    <property type="protein sequence ID" value="ELT91637.1"/>
    <property type="molecule type" value="Genomic_DNA"/>
</dbReference>
<keyword evidence="3 6" id="KW-1133">Transmembrane helix</keyword>
<evidence type="ECO:0000256" key="6">
    <source>
        <dbReference type="SAM" id="Phobius"/>
    </source>
</evidence>
<evidence type="ECO:0000313" key="8">
    <source>
        <dbReference type="EMBL" id="ELT91637.1"/>
    </source>
</evidence>
<sequence>MDDVTNTSAVYEDARTDNWTTESTVIASGTVPWMASLRYVSQVGVALPIAVLGIIGNLLAFIVLCRYKQKSTTRVLLQGLAVADAFNLLLAIVIRSLRYVIPGYNRHPFFIYMFHYFYPTAYILRLTGTWLTVLLTVDRFIAVRFPLDAQRLCTLRRTYSLMALTVLLSSLYCIPRFFEYRLVRHPSAPGSVGILPTAFQANKVYTLWYRIVFSLFIMYLLPMVLLIVLNSLLLCTLRRASSSREVLQQKYLQVNHSDRRQTAASQPPNINRSVTVIVVIVVLVSIVCNVTALVTHVLWSMSTSFDNMDHLEDARRAMSNINNVIINFNSAINFLIYCFCSKNFRAVFKRTFSVPEQCAHVWRILKKRRHFRQESRNSSTSCVSLPAHRLSSNFLPRKSTSLATSTNNDDPLQKETTFNCSSPHRNPPQG</sequence>
<dbReference type="Pfam" id="PF00001">
    <property type="entry name" value="7tm_1"/>
    <property type="match status" value="1"/>
</dbReference>
<reference evidence="9" key="3">
    <citation type="submission" date="2015-06" db="UniProtKB">
        <authorList>
            <consortium name="EnsemblMetazoa"/>
        </authorList>
    </citation>
    <scope>IDENTIFICATION</scope>
</reference>
<evidence type="ECO:0000313" key="9">
    <source>
        <dbReference type="EnsemblMetazoa" id="CapteP212547"/>
    </source>
</evidence>
<feature type="compositionally biased region" description="Polar residues" evidence="5">
    <location>
        <begin position="401"/>
        <end position="424"/>
    </location>
</feature>